<evidence type="ECO:0000313" key="2">
    <source>
        <dbReference type="Proteomes" id="UP001162131"/>
    </source>
</evidence>
<evidence type="ECO:0000313" key="1">
    <source>
        <dbReference type="EMBL" id="CAG9315476.1"/>
    </source>
</evidence>
<dbReference type="AlphaFoldDB" id="A0AAU9J132"/>
<sequence length="224" mass="26035">MDELITCSINCSNKPIYLCDCSDNKSVFLCQSHLGEHGETPGSHHFTPIMKNPDPQTRKIISEFLKGLKQKIKQDRLTLLQEASILVMQIEEKVEKSLEKILFIEKRLNEYIYLCATLDKINQFNSSSFIESLLNLSPEKAAKIKYQEDIVKINNVQLKKGIKKFFNILDSLLYEESFYFITNDYRLIQFDLKNKQLKHLKTLAESTLSSVWRSSSKFTNKIIN</sequence>
<accession>A0AAU9J132</accession>
<name>A0AAU9J132_9CILI</name>
<organism evidence="1 2">
    <name type="scientific">Blepharisma stoltei</name>
    <dbReference type="NCBI Taxonomy" id="1481888"/>
    <lineage>
        <taxon>Eukaryota</taxon>
        <taxon>Sar</taxon>
        <taxon>Alveolata</taxon>
        <taxon>Ciliophora</taxon>
        <taxon>Postciliodesmatophora</taxon>
        <taxon>Heterotrichea</taxon>
        <taxon>Heterotrichida</taxon>
        <taxon>Blepharismidae</taxon>
        <taxon>Blepharisma</taxon>
    </lineage>
</organism>
<keyword evidence="2" id="KW-1185">Reference proteome</keyword>
<dbReference type="EMBL" id="CAJZBQ010000013">
    <property type="protein sequence ID" value="CAG9315476.1"/>
    <property type="molecule type" value="Genomic_DNA"/>
</dbReference>
<gene>
    <name evidence="1" type="ORF">BSTOLATCC_MIC13244</name>
</gene>
<dbReference type="Proteomes" id="UP001162131">
    <property type="component" value="Unassembled WGS sequence"/>
</dbReference>
<comment type="caution">
    <text evidence="1">The sequence shown here is derived from an EMBL/GenBank/DDBJ whole genome shotgun (WGS) entry which is preliminary data.</text>
</comment>
<reference evidence="1" key="1">
    <citation type="submission" date="2021-09" db="EMBL/GenBank/DDBJ databases">
        <authorList>
            <consortium name="AG Swart"/>
            <person name="Singh M."/>
            <person name="Singh A."/>
            <person name="Seah K."/>
            <person name="Emmerich C."/>
        </authorList>
    </citation>
    <scope>NUCLEOTIDE SEQUENCE</scope>
    <source>
        <strain evidence="1">ATCC30299</strain>
    </source>
</reference>
<proteinExistence type="predicted"/>
<protein>
    <submittedName>
        <fullName evidence="1">Uncharacterized protein</fullName>
    </submittedName>
</protein>